<protein>
    <submittedName>
        <fullName evidence="1">Uncharacterized protein</fullName>
    </submittedName>
</protein>
<name>A0A0F9B435_9ZZZZ</name>
<comment type="caution">
    <text evidence="1">The sequence shown here is derived from an EMBL/GenBank/DDBJ whole genome shotgun (WGS) entry which is preliminary data.</text>
</comment>
<dbReference type="EMBL" id="LAZR01054072">
    <property type="protein sequence ID" value="KKK79341.1"/>
    <property type="molecule type" value="Genomic_DNA"/>
</dbReference>
<feature type="non-terminal residue" evidence="1">
    <location>
        <position position="63"/>
    </location>
</feature>
<accession>A0A0F9B435</accession>
<gene>
    <name evidence="1" type="ORF">LCGC14_2834460</name>
</gene>
<organism evidence="1">
    <name type="scientific">marine sediment metagenome</name>
    <dbReference type="NCBI Taxonomy" id="412755"/>
    <lineage>
        <taxon>unclassified sequences</taxon>
        <taxon>metagenomes</taxon>
        <taxon>ecological metagenomes</taxon>
    </lineage>
</organism>
<evidence type="ECO:0000313" key="1">
    <source>
        <dbReference type="EMBL" id="KKK79341.1"/>
    </source>
</evidence>
<sequence>MSGSAGGQRNRSSARLAGGLSWQLTESDVIALAINVVQNGWDYQELCPDLAYLLVGSATKPRS</sequence>
<proteinExistence type="predicted"/>
<reference evidence="1" key="1">
    <citation type="journal article" date="2015" name="Nature">
        <title>Complex archaea that bridge the gap between prokaryotes and eukaryotes.</title>
        <authorList>
            <person name="Spang A."/>
            <person name="Saw J.H."/>
            <person name="Jorgensen S.L."/>
            <person name="Zaremba-Niedzwiedzka K."/>
            <person name="Martijn J."/>
            <person name="Lind A.E."/>
            <person name="van Eijk R."/>
            <person name="Schleper C."/>
            <person name="Guy L."/>
            <person name="Ettema T.J."/>
        </authorList>
    </citation>
    <scope>NUCLEOTIDE SEQUENCE</scope>
</reference>
<dbReference type="AlphaFoldDB" id="A0A0F9B435"/>